<name>A0A0F9PVX1_9ZZZZ</name>
<comment type="caution">
    <text evidence="1">The sequence shown here is derived from an EMBL/GenBank/DDBJ whole genome shotgun (WGS) entry which is preliminary data.</text>
</comment>
<sequence length="85" mass="10042">MVKYRELQPGDRVRLLWIDSDSTSEWQNSTEFDKMGERPLVTIEATIYKRIKNGVLIYNAKSEDGEQYGGCWFIPRVCIKRIERL</sequence>
<organism evidence="1">
    <name type="scientific">marine sediment metagenome</name>
    <dbReference type="NCBI Taxonomy" id="412755"/>
    <lineage>
        <taxon>unclassified sequences</taxon>
        <taxon>metagenomes</taxon>
        <taxon>ecological metagenomes</taxon>
    </lineage>
</organism>
<evidence type="ECO:0000313" key="1">
    <source>
        <dbReference type="EMBL" id="KKN28867.1"/>
    </source>
</evidence>
<dbReference type="EMBL" id="LAZR01002529">
    <property type="protein sequence ID" value="KKN28867.1"/>
    <property type="molecule type" value="Genomic_DNA"/>
</dbReference>
<protein>
    <submittedName>
        <fullName evidence="1">Uncharacterized protein</fullName>
    </submittedName>
</protein>
<gene>
    <name evidence="1" type="ORF">LCGC14_0850070</name>
</gene>
<reference evidence="1" key="1">
    <citation type="journal article" date="2015" name="Nature">
        <title>Complex archaea that bridge the gap between prokaryotes and eukaryotes.</title>
        <authorList>
            <person name="Spang A."/>
            <person name="Saw J.H."/>
            <person name="Jorgensen S.L."/>
            <person name="Zaremba-Niedzwiedzka K."/>
            <person name="Martijn J."/>
            <person name="Lind A.E."/>
            <person name="van Eijk R."/>
            <person name="Schleper C."/>
            <person name="Guy L."/>
            <person name="Ettema T.J."/>
        </authorList>
    </citation>
    <scope>NUCLEOTIDE SEQUENCE</scope>
</reference>
<proteinExistence type="predicted"/>
<dbReference type="AlphaFoldDB" id="A0A0F9PVX1"/>
<accession>A0A0F9PVX1</accession>